<feature type="region of interest" description="Disordered" evidence="1">
    <location>
        <begin position="363"/>
        <end position="425"/>
    </location>
</feature>
<gene>
    <name evidence="2" type="ORF">C8Q69DRAFT_498000</name>
</gene>
<feature type="region of interest" description="Disordered" evidence="1">
    <location>
        <begin position="56"/>
        <end position="162"/>
    </location>
</feature>
<sequence length="425" mass="44809">MKIYFPRQANTCQAPLQFYRCSKGDFVGCCTADPCDTGVCPDGDGPKTTADTTTAAAATSLPSTATSTEETTTYPVSIQIPQSNTETSSIATTSSGTHSDSIVQTTQPITSQHTSTTSTTSASRAIGTSSGTNAAFASATSNSSSGSHSGSNGGLLGDEENADDNLQEQDGVSVAEMIKLTEDLLMPVLQKGSSALVEEDIRWKNVLSESSTVPSGTSDYEKKASPSLGSPGKAGGGRLMTTLEEDPCPLLASNPVIPTAELPASIPSRPDTTPELADTGRSPGRSELPPHADRELINIPIEARANARSWRVNRNHGPVTSNQAHIKTTRDGAIMRPNMNHESEEDTPSSYLRERGHIMSFMQYGNYNGTPPNSEAGSQRPTPIPQIEISPPMQDDAEGRESGTMPSSSSHRVGLGLSGIYMRQT</sequence>
<dbReference type="VEuPathDB" id="FungiDB:C8Q69DRAFT_498000"/>
<reference evidence="2 3" key="1">
    <citation type="journal article" date="2018" name="Front. Microbiol.">
        <title>Genomic and genetic insights into a cosmopolitan fungus, Paecilomyces variotii (Eurotiales).</title>
        <authorList>
            <person name="Urquhart A.S."/>
            <person name="Mondo S.J."/>
            <person name="Makela M.R."/>
            <person name="Hane J.K."/>
            <person name="Wiebenga A."/>
            <person name="He G."/>
            <person name="Mihaltcheva S."/>
            <person name="Pangilinan J."/>
            <person name="Lipzen A."/>
            <person name="Barry K."/>
            <person name="de Vries R.P."/>
            <person name="Grigoriev I.V."/>
            <person name="Idnurm A."/>
        </authorList>
    </citation>
    <scope>NUCLEOTIDE SEQUENCE [LARGE SCALE GENOMIC DNA]</scope>
    <source>
        <strain evidence="2 3">CBS 101075</strain>
    </source>
</reference>
<feature type="compositionally biased region" description="Polar residues" evidence="1">
    <location>
        <begin position="363"/>
        <end position="381"/>
    </location>
</feature>
<dbReference type="Proteomes" id="UP000283841">
    <property type="component" value="Unassembled WGS sequence"/>
</dbReference>
<dbReference type="GeneID" id="39601567"/>
<comment type="caution">
    <text evidence="2">The sequence shown here is derived from an EMBL/GenBank/DDBJ whole genome shotgun (WGS) entry which is preliminary data.</text>
</comment>
<dbReference type="STRING" id="264951.A0A443HWW3"/>
<accession>A0A443HWW3</accession>
<protein>
    <submittedName>
        <fullName evidence="2">Uncharacterized protein</fullName>
    </submittedName>
</protein>
<feature type="region of interest" description="Disordered" evidence="1">
    <location>
        <begin position="210"/>
        <end position="237"/>
    </location>
</feature>
<name>A0A443HWW3_BYSSP</name>
<dbReference type="EMBL" id="RCNU01000004">
    <property type="protein sequence ID" value="RWQ96313.1"/>
    <property type="molecule type" value="Genomic_DNA"/>
</dbReference>
<evidence type="ECO:0000256" key="1">
    <source>
        <dbReference type="SAM" id="MobiDB-lite"/>
    </source>
</evidence>
<keyword evidence="3" id="KW-1185">Reference proteome</keyword>
<feature type="compositionally biased region" description="Low complexity" evidence="1">
    <location>
        <begin position="105"/>
        <end position="150"/>
    </location>
</feature>
<proteinExistence type="predicted"/>
<feature type="region of interest" description="Disordered" evidence="1">
    <location>
        <begin position="260"/>
        <end position="293"/>
    </location>
</feature>
<organism evidence="2 3">
    <name type="scientific">Byssochlamys spectabilis</name>
    <name type="common">Paecilomyces variotii</name>
    <dbReference type="NCBI Taxonomy" id="264951"/>
    <lineage>
        <taxon>Eukaryota</taxon>
        <taxon>Fungi</taxon>
        <taxon>Dikarya</taxon>
        <taxon>Ascomycota</taxon>
        <taxon>Pezizomycotina</taxon>
        <taxon>Eurotiomycetes</taxon>
        <taxon>Eurotiomycetidae</taxon>
        <taxon>Eurotiales</taxon>
        <taxon>Thermoascaceae</taxon>
        <taxon>Paecilomyces</taxon>
    </lineage>
</organism>
<feature type="compositionally biased region" description="Low complexity" evidence="1">
    <location>
        <begin position="56"/>
        <end position="73"/>
    </location>
</feature>
<dbReference type="RefSeq" id="XP_028485958.1">
    <property type="nucleotide sequence ID" value="XM_028632290.1"/>
</dbReference>
<evidence type="ECO:0000313" key="3">
    <source>
        <dbReference type="Proteomes" id="UP000283841"/>
    </source>
</evidence>
<feature type="compositionally biased region" description="Polar residues" evidence="1">
    <location>
        <begin position="74"/>
        <end position="104"/>
    </location>
</feature>
<dbReference type="AlphaFoldDB" id="A0A443HWW3"/>
<evidence type="ECO:0000313" key="2">
    <source>
        <dbReference type="EMBL" id="RWQ96313.1"/>
    </source>
</evidence>